<dbReference type="Pfam" id="PF02811">
    <property type="entry name" value="PHP"/>
    <property type="match status" value="1"/>
</dbReference>
<dbReference type="Gene3D" id="3.20.20.140">
    <property type="entry name" value="Metal-dependent hydrolases"/>
    <property type="match status" value="1"/>
</dbReference>
<dbReference type="SMART" id="SM00481">
    <property type="entry name" value="POLIIIAc"/>
    <property type="match status" value="1"/>
</dbReference>
<dbReference type="SUPFAM" id="SSF89550">
    <property type="entry name" value="PHP domain-like"/>
    <property type="match status" value="1"/>
</dbReference>
<dbReference type="InterPro" id="IPR003141">
    <property type="entry name" value="Pol/His_phosphatase_N"/>
</dbReference>
<dbReference type="InterPro" id="IPR052018">
    <property type="entry name" value="PHP_domain"/>
</dbReference>
<reference evidence="2 3" key="1">
    <citation type="submission" date="2018-10" db="EMBL/GenBank/DDBJ databases">
        <authorList>
            <person name="Zhang X."/>
        </authorList>
    </citation>
    <scope>NUCLEOTIDE SEQUENCE [LARGE SCALE GENOMIC DNA]</scope>
    <source>
        <strain evidence="2 3">SK-G1</strain>
    </source>
</reference>
<dbReference type="KEGG" id="bacg:D2962_07805"/>
<organism evidence="2 3">
    <name type="scientific">Biomaibacter acetigenes</name>
    <dbReference type="NCBI Taxonomy" id="2316383"/>
    <lineage>
        <taxon>Bacteria</taxon>
        <taxon>Bacillati</taxon>
        <taxon>Bacillota</taxon>
        <taxon>Clostridia</taxon>
        <taxon>Thermosediminibacterales</taxon>
        <taxon>Tepidanaerobacteraceae</taxon>
        <taxon>Biomaibacter</taxon>
    </lineage>
</organism>
<dbReference type="AlphaFoldDB" id="A0A3G2R578"/>
<keyword evidence="3" id="KW-1185">Reference proteome</keyword>
<name>A0A3G2R578_9FIRM</name>
<sequence length="273" mass="31047">MKVDLHIHTTFSDGRFTPAEVVKKSHVIGLKAIAITDHDTVEGIPQAMEEARKYNDIEVIPGLEINTYYNGQEVHILGYFIEYNKPDLKKILTDLLQKRIERAKKMTEKLKQLGIDISFEEIKARATGPSLGRPHVARVLIDKGYAKCIEDAFEKFLNPGRPAYVPRHKLTPFNAVDIIKQSKGIPVLAHPGLLYEKHIIHELIDYGIMGIEVYHKDHTIEQVKYYMNFASDRGLLMTGGSDSHGETPLLLGTLDIPWEFVLKLKQEKSRCCM</sequence>
<dbReference type="GO" id="GO:0035312">
    <property type="term" value="F:5'-3' DNA exonuclease activity"/>
    <property type="evidence" value="ECO:0007669"/>
    <property type="project" value="TreeGrafter"/>
</dbReference>
<evidence type="ECO:0000259" key="1">
    <source>
        <dbReference type="SMART" id="SM00481"/>
    </source>
</evidence>
<dbReference type="PANTHER" id="PTHR42924">
    <property type="entry name" value="EXONUCLEASE"/>
    <property type="match status" value="1"/>
</dbReference>
<dbReference type="EMBL" id="CP033169">
    <property type="protein sequence ID" value="AYO30539.1"/>
    <property type="molecule type" value="Genomic_DNA"/>
</dbReference>
<dbReference type="GO" id="GO:0004534">
    <property type="term" value="F:5'-3' RNA exonuclease activity"/>
    <property type="evidence" value="ECO:0007669"/>
    <property type="project" value="TreeGrafter"/>
</dbReference>
<dbReference type="Proteomes" id="UP000280960">
    <property type="component" value="Chromosome"/>
</dbReference>
<accession>A0A3G2R578</accession>
<proteinExistence type="predicted"/>
<dbReference type="Gene3D" id="1.10.150.650">
    <property type="match status" value="1"/>
</dbReference>
<feature type="domain" description="Polymerase/histidinol phosphatase N-terminal" evidence="1">
    <location>
        <begin position="3"/>
        <end position="69"/>
    </location>
</feature>
<dbReference type="CDD" id="cd07438">
    <property type="entry name" value="PHP_HisPPase_AMP"/>
    <property type="match status" value="1"/>
</dbReference>
<evidence type="ECO:0000313" key="3">
    <source>
        <dbReference type="Proteomes" id="UP000280960"/>
    </source>
</evidence>
<protein>
    <submittedName>
        <fullName evidence="2">PHP domain-containing protein</fullName>
    </submittedName>
</protein>
<dbReference type="PANTHER" id="PTHR42924:SF3">
    <property type="entry name" value="POLYMERASE_HISTIDINOL PHOSPHATASE N-TERMINAL DOMAIN-CONTAINING PROTEIN"/>
    <property type="match status" value="1"/>
</dbReference>
<dbReference type="InterPro" id="IPR004013">
    <property type="entry name" value="PHP_dom"/>
</dbReference>
<dbReference type="InterPro" id="IPR016195">
    <property type="entry name" value="Pol/histidinol_Pase-like"/>
</dbReference>
<gene>
    <name evidence="2" type="ORF">D2962_07805</name>
</gene>
<evidence type="ECO:0000313" key="2">
    <source>
        <dbReference type="EMBL" id="AYO30539.1"/>
    </source>
</evidence>